<evidence type="ECO:0000256" key="7">
    <source>
        <dbReference type="ARBA" id="ARBA00042988"/>
    </source>
</evidence>
<evidence type="ECO:0000256" key="6">
    <source>
        <dbReference type="ARBA" id="ARBA00042926"/>
    </source>
</evidence>
<keyword evidence="15" id="KW-1185">Reference proteome</keyword>
<organism evidence="13">
    <name type="scientific">Capitella teleta</name>
    <name type="common">Polychaete worm</name>
    <dbReference type="NCBI Taxonomy" id="283909"/>
    <lineage>
        <taxon>Eukaryota</taxon>
        <taxon>Metazoa</taxon>
        <taxon>Spiralia</taxon>
        <taxon>Lophotrochozoa</taxon>
        <taxon>Annelida</taxon>
        <taxon>Polychaeta</taxon>
        <taxon>Sedentaria</taxon>
        <taxon>Scolecida</taxon>
        <taxon>Capitellidae</taxon>
        <taxon>Capitella</taxon>
    </lineage>
</organism>
<dbReference type="HOGENOM" id="CLU_023194_7_7_1"/>
<dbReference type="SUPFAM" id="SSF55347">
    <property type="entry name" value="Glyceraldehyde-3-phosphate dehydrogenase-like, C-terminal domain"/>
    <property type="match status" value="1"/>
</dbReference>
<evidence type="ECO:0000256" key="4">
    <source>
        <dbReference type="ARBA" id="ARBA00038984"/>
    </source>
</evidence>
<evidence type="ECO:0000313" key="13">
    <source>
        <dbReference type="EMBL" id="ELT88235.1"/>
    </source>
</evidence>
<dbReference type="GO" id="GO:0047837">
    <property type="term" value="F:D-xylose 1-dehydrogenase (NADP+) activity"/>
    <property type="evidence" value="ECO:0007669"/>
    <property type="project" value="UniProtKB-EC"/>
</dbReference>
<dbReference type="Proteomes" id="UP000014760">
    <property type="component" value="Unassembled WGS sequence"/>
</dbReference>
<name>R7TA28_CAPTE</name>
<dbReference type="Pfam" id="PF01408">
    <property type="entry name" value="GFO_IDH_MocA"/>
    <property type="match status" value="1"/>
</dbReference>
<dbReference type="EC" id="1.3.1.20" evidence="3"/>
<evidence type="ECO:0000259" key="12">
    <source>
        <dbReference type="Pfam" id="PF22725"/>
    </source>
</evidence>
<dbReference type="EMBL" id="AMQN01015457">
    <property type="status" value="NOT_ANNOTATED_CDS"/>
    <property type="molecule type" value="Genomic_DNA"/>
</dbReference>
<comment type="catalytic activity">
    <reaction evidence="10">
        <text>D-xylose + NADP(+) = D-xylono-1,5-lactone + NADPH + H(+)</text>
        <dbReference type="Rhea" id="RHEA:22000"/>
        <dbReference type="ChEBI" id="CHEBI:15378"/>
        <dbReference type="ChEBI" id="CHEBI:15867"/>
        <dbReference type="ChEBI" id="CHEBI:53455"/>
        <dbReference type="ChEBI" id="CHEBI:57783"/>
        <dbReference type="ChEBI" id="CHEBI:58349"/>
        <dbReference type="EC" id="1.1.1.179"/>
    </reaction>
</comment>
<accession>R7TA28</accession>
<reference evidence="15" key="1">
    <citation type="submission" date="2012-12" db="EMBL/GenBank/DDBJ databases">
        <authorList>
            <person name="Hellsten U."/>
            <person name="Grimwood J."/>
            <person name="Chapman J.A."/>
            <person name="Shapiro H."/>
            <person name="Aerts A."/>
            <person name="Otillar R.P."/>
            <person name="Terry A.Y."/>
            <person name="Boore J.L."/>
            <person name="Simakov O."/>
            <person name="Marletaz F."/>
            <person name="Cho S.-J."/>
            <person name="Edsinger-Gonzales E."/>
            <person name="Havlak P."/>
            <person name="Kuo D.-H."/>
            <person name="Larsson T."/>
            <person name="Lv J."/>
            <person name="Arendt D."/>
            <person name="Savage R."/>
            <person name="Osoegawa K."/>
            <person name="de Jong P."/>
            <person name="Lindberg D.R."/>
            <person name="Seaver E.C."/>
            <person name="Weisblat D.A."/>
            <person name="Putnam N.H."/>
            <person name="Grigoriev I.V."/>
            <person name="Rokhsar D.S."/>
        </authorList>
    </citation>
    <scope>NUCLEOTIDE SEQUENCE</scope>
    <source>
        <strain evidence="15">I ESC-2004</strain>
    </source>
</reference>
<dbReference type="OrthoDB" id="2129491at2759"/>
<evidence type="ECO:0000256" key="8">
    <source>
        <dbReference type="ARBA" id="ARBA00043025"/>
    </source>
</evidence>
<dbReference type="InterPro" id="IPR050984">
    <property type="entry name" value="Gfo/Idh/MocA_domain"/>
</dbReference>
<dbReference type="Gene3D" id="3.40.50.720">
    <property type="entry name" value="NAD(P)-binding Rossmann-like Domain"/>
    <property type="match status" value="1"/>
</dbReference>
<gene>
    <name evidence="13" type="ORF">CAPTEDRAFT_228970</name>
</gene>
<dbReference type="PANTHER" id="PTHR22604">
    <property type="entry name" value="OXIDOREDUCTASES"/>
    <property type="match status" value="1"/>
</dbReference>
<dbReference type="InterPro" id="IPR000683">
    <property type="entry name" value="Gfo/Idh/MocA-like_OxRdtase_N"/>
</dbReference>
<evidence type="ECO:0000256" key="2">
    <source>
        <dbReference type="ARBA" id="ARBA00023002"/>
    </source>
</evidence>
<protein>
    <recommendedName>
        <fullName evidence="5">Trans-1,2-dihydrobenzene-1,2-diol dehydrogenase</fullName>
        <ecNumber evidence="4">1.1.1.179</ecNumber>
        <ecNumber evidence="3">1.3.1.20</ecNumber>
    </recommendedName>
    <alternativeName>
        <fullName evidence="8">D-xylose 1-dehydrogenase</fullName>
    </alternativeName>
    <alternativeName>
        <fullName evidence="7">D-xylose-NADP dehydrogenase</fullName>
    </alternativeName>
    <alternativeName>
        <fullName evidence="6">Dimeric dihydrodiol dehydrogenase</fullName>
    </alternativeName>
</protein>
<evidence type="ECO:0000313" key="14">
    <source>
        <dbReference type="EnsemblMetazoa" id="CapteP228970"/>
    </source>
</evidence>
<evidence type="ECO:0000256" key="9">
    <source>
        <dbReference type="ARBA" id="ARBA00047423"/>
    </source>
</evidence>
<dbReference type="Gene3D" id="3.30.360.10">
    <property type="entry name" value="Dihydrodipicolinate Reductase, domain 2"/>
    <property type="match status" value="1"/>
</dbReference>
<dbReference type="EC" id="1.1.1.179" evidence="4"/>
<dbReference type="GO" id="GO:0000166">
    <property type="term" value="F:nucleotide binding"/>
    <property type="evidence" value="ECO:0007669"/>
    <property type="project" value="InterPro"/>
</dbReference>
<evidence type="ECO:0000256" key="5">
    <source>
        <dbReference type="ARBA" id="ARBA00040603"/>
    </source>
</evidence>
<feature type="domain" description="Gfo/Idh/MocA-like oxidoreductase N-terminal" evidence="11">
    <location>
        <begin position="5"/>
        <end position="124"/>
    </location>
</feature>
<comment type="similarity">
    <text evidence="1">Belongs to the Gfo/Idh/MocA family.</text>
</comment>
<feature type="domain" description="GFO/IDH/MocA-like oxidoreductase" evidence="12">
    <location>
        <begin position="141"/>
        <end position="233"/>
    </location>
</feature>
<proteinExistence type="inferred from homology"/>
<dbReference type="AlphaFoldDB" id="R7TA28"/>
<dbReference type="OMA" id="DCGMWAA"/>
<dbReference type="FunCoup" id="R7TA28">
    <property type="interactions" value="295"/>
</dbReference>
<reference evidence="13 15" key="2">
    <citation type="journal article" date="2013" name="Nature">
        <title>Insights into bilaterian evolution from three spiralian genomes.</title>
        <authorList>
            <person name="Simakov O."/>
            <person name="Marletaz F."/>
            <person name="Cho S.J."/>
            <person name="Edsinger-Gonzales E."/>
            <person name="Havlak P."/>
            <person name="Hellsten U."/>
            <person name="Kuo D.H."/>
            <person name="Larsson T."/>
            <person name="Lv J."/>
            <person name="Arendt D."/>
            <person name="Savage R."/>
            <person name="Osoegawa K."/>
            <person name="de Jong P."/>
            <person name="Grimwood J."/>
            <person name="Chapman J.A."/>
            <person name="Shapiro H."/>
            <person name="Aerts A."/>
            <person name="Otillar R.P."/>
            <person name="Terry A.Y."/>
            <person name="Boore J.L."/>
            <person name="Grigoriev I.V."/>
            <person name="Lindberg D.R."/>
            <person name="Seaver E.C."/>
            <person name="Weisblat D.A."/>
            <person name="Putnam N.H."/>
            <person name="Rokhsar D.S."/>
        </authorList>
    </citation>
    <scope>NUCLEOTIDE SEQUENCE</scope>
    <source>
        <strain evidence="13 15">I ESC-2004</strain>
    </source>
</reference>
<sequence length="256" mass="28277">MPATRWGIVSAGRISSDFAAAIRQYPLSENEIVCIAARQLTSAEEFAKKFNISKAYGSYKEIADDQNVDVVYIGCISSSHAEVMDMMLKAKKHVICEKPICMNSNQLKNTIDIAKKNDVFLMEAFWSRCFPSVNDFRNELNALGDIRVLTINFGVDITGGDCTQFKKIGRGALMDLGCYPIMFANFIFGCEKPDKIVASAQLSSSSGVDQLTTVALHYSNGRMVNITISNNCLLDNTLKSILSKRICCDSRFLASD</sequence>
<dbReference type="EMBL" id="KB311922">
    <property type="protein sequence ID" value="ELT88235.1"/>
    <property type="molecule type" value="Genomic_DNA"/>
</dbReference>
<dbReference type="SUPFAM" id="SSF51735">
    <property type="entry name" value="NAD(P)-binding Rossmann-fold domains"/>
    <property type="match status" value="1"/>
</dbReference>
<evidence type="ECO:0000313" key="15">
    <source>
        <dbReference type="Proteomes" id="UP000014760"/>
    </source>
</evidence>
<comment type="catalytic activity">
    <reaction evidence="9">
        <text>(1R,2R)-1,2-dihydrobenzene-1,2-diol + NADP(+) = catechol + NADPH + H(+)</text>
        <dbReference type="Rhea" id="RHEA:16729"/>
        <dbReference type="ChEBI" id="CHEBI:10702"/>
        <dbReference type="ChEBI" id="CHEBI:15378"/>
        <dbReference type="ChEBI" id="CHEBI:18135"/>
        <dbReference type="ChEBI" id="CHEBI:57783"/>
        <dbReference type="ChEBI" id="CHEBI:58349"/>
        <dbReference type="EC" id="1.3.1.20"/>
    </reaction>
</comment>
<dbReference type="PANTHER" id="PTHR22604:SF105">
    <property type="entry name" value="TRANS-1,2-DIHYDROBENZENE-1,2-DIOL DEHYDROGENASE"/>
    <property type="match status" value="1"/>
</dbReference>
<reference evidence="14" key="3">
    <citation type="submission" date="2015-06" db="UniProtKB">
        <authorList>
            <consortium name="EnsemblMetazoa"/>
        </authorList>
    </citation>
    <scope>IDENTIFICATION</scope>
</reference>
<dbReference type="InterPro" id="IPR055170">
    <property type="entry name" value="GFO_IDH_MocA-like_dom"/>
</dbReference>
<evidence type="ECO:0000256" key="1">
    <source>
        <dbReference type="ARBA" id="ARBA00010928"/>
    </source>
</evidence>
<dbReference type="STRING" id="283909.R7TA28"/>
<evidence type="ECO:0000256" key="10">
    <source>
        <dbReference type="ARBA" id="ARBA00049233"/>
    </source>
</evidence>
<evidence type="ECO:0000259" key="11">
    <source>
        <dbReference type="Pfam" id="PF01408"/>
    </source>
</evidence>
<dbReference type="Pfam" id="PF22725">
    <property type="entry name" value="GFO_IDH_MocA_C3"/>
    <property type="match status" value="1"/>
</dbReference>
<dbReference type="EnsemblMetazoa" id="CapteT228970">
    <property type="protein sequence ID" value="CapteP228970"/>
    <property type="gene ID" value="CapteG228970"/>
</dbReference>
<keyword evidence="2" id="KW-0560">Oxidoreductase</keyword>
<dbReference type="GO" id="GO:0047115">
    <property type="term" value="F:trans-1,2-dihydrobenzene-1,2-diol dehydrogenase activity"/>
    <property type="evidence" value="ECO:0007669"/>
    <property type="project" value="UniProtKB-EC"/>
</dbReference>
<dbReference type="InterPro" id="IPR036291">
    <property type="entry name" value="NAD(P)-bd_dom_sf"/>
</dbReference>
<evidence type="ECO:0000256" key="3">
    <source>
        <dbReference type="ARBA" id="ARBA00038853"/>
    </source>
</evidence>